<dbReference type="Gene3D" id="3.30.420.60">
    <property type="entry name" value="eRF1 domain 2"/>
    <property type="match status" value="1"/>
</dbReference>
<organism evidence="1 2">
    <name type="scientific">Pseudonocardia broussonetiae</name>
    <dbReference type="NCBI Taxonomy" id="2736640"/>
    <lineage>
        <taxon>Bacteria</taxon>
        <taxon>Bacillati</taxon>
        <taxon>Actinomycetota</taxon>
        <taxon>Actinomycetes</taxon>
        <taxon>Pseudonocardiales</taxon>
        <taxon>Pseudonocardiaceae</taxon>
        <taxon>Pseudonocardia</taxon>
    </lineage>
</organism>
<gene>
    <name evidence="1" type="ORF">HOP40_32460</name>
</gene>
<sequence>MDLRFLRDVIEPTDTVATVYLDASHDSENAATESALRWDALRSSLVEQGADDATLSALDAAVQDADPPVGPAGRVLVARGGEVVFDRYLREPPAQPRATWRPLPDLLPALLEQPEPVPVVVVRVDKQGGEILVSATGDGEPEQVAEVSGRDYPLHKVRGGGWAHLRMQHKVEETWRQNVRETAARVDEEVRRTAARVLVIAGEEQSRAQLRRELAERSAEIAVDLEYSGGRQGPDADELEASIDHEVLRVVAADKEAVLDRYQQASGRPDGLAADGIEPVLAALRAEAVDTLLLDGGVSRDVDVWISEVPTQLATDESVLRDLGAEPVGHVPVDAALVRAAAGSGAALVLVGGGRAGTTGASMGDGVAALLRYPLPPDA</sequence>
<dbReference type="AlphaFoldDB" id="A0A6M6JUW1"/>
<proteinExistence type="predicted"/>
<evidence type="ECO:0000313" key="1">
    <source>
        <dbReference type="EMBL" id="QJY49901.1"/>
    </source>
</evidence>
<dbReference type="RefSeq" id="WP_172166763.1">
    <property type="nucleotide sequence ID" value="NZ_CP053564.1"/>
</dbReference>
<dbReference type="SUPFAM" id="SSF55315">
    <property type="entry name" value="L30e-like"/>
    <property type="match status" value="1"/>
</dbReference>
<dbReference type="InterPro" id="IPR042226">
    <property type="entry name" value="eFR1_2_sf"/>
</dbReference>
<keyword evidence="2" id="KW-1185">Reference proteome</keyword>
<dbReference type="InterPro" id="IPR029064">
    <property type="entry name" value="Ribosomal_eL30-like_sf"/>
</dbReference>
<name>A0A6M6JUW1_9PSEU</name>
<reference evidence="1 2" key="1">
    <citation type="submission" date="2020-05" db="EMBL/GenBank/DDBJ databases">
        <authorList>
            <person name="Mo P."/>
        </authorList>
    </citation>
    <scope>NUCLEOTIDE SEQUENCE [LARGE SCALE GENOMIC DNA]</scope>
    <source>
        <strain evidence="1 2">Gen01</strain>
    </source>
</reference>
<dbReference type="Gene3D" id="3.30.1330.30">
    <property type="match status" value="1"/>
</dbReference>
<dbReference type="Pfam" id="PF18844">
    <property type="entry name" value="baeRF_family2"/>
    <property type="match status" value="1"/>
</dbReference>
<dbReference type="Proteomes" id="UP000505377">
    <property type="component" value="Chromosome"/>
</dbReference>
<protein>
    <recommendedName>
        <fullName evidence="3">Peptide chain release factor 1</fullName>
    </recommendedName>
</protein>
<dbReference type="InterPro" id="IPR040701">
    <property type="entry name" value="Bact_RF_family2"/>
</dbReference>
<dbReference type="KEGG" id="pbro:HOP40_32460"/>
<evidence type="ECO:0000313" key="2">
    <source>
        <dbReference type="Proteomes" id="UP000505377"/>
    </source>
</evidence>
<evidence type="ECO:0008006" key="3">
    <source>
        <dbReference type="Google" id="ProtNLM"/>
    </source>
</evidence>
<accession>A0A6M6JUW1</accession>
<dbReference type="EMBL" id="CP053564">
    <property type="protein sequence ID" value="QJY49901.1"/>
    <property type="molecule type" value="Genomic_DNA"/>
</dbReference>